<evidence type="ECO:0000313" key="2">
    <source>
        <dbReference type="EMBL" id="CAG5127204.1"/>
    </source>
</evidence>
<protein>
    <recommendedName>
        <fullName evidence="1">Thioredoxin domain-containing protein</fullName>
    </recommendedName>
</protein>
<dbReference type="Pfam" id="PF00085">
    <property type="entry name" value="Thioredoxin"/>
    <property type="match status" value="1"/>
</dbReference>
<feature type="domain" description="Thioredoxin" evidence="1">
    <location>
        <begin position="8"/>
        <end position="140"/>
    </location>
</feature>
<dbReference type="InterPro" id="IPR051063">
    <property type="entry name" value="PDI"/>
</dbReference>
<dbReference type="AlphaFoldDB" id="A0A8S3ZCD9"/>
<dbReference type="GO" id="GO:0006457">
    <property type="term" value="P:protein folding"/>
    <property type="evidence" value="ECO:0007669"/>
    <property type="project" value="TreeGrafter"/>
</dbReference>
<organism evidence="2 3">
    <name type="scientific">Candidula unifasciata</name>
    <dbReference type="NCBI Taxonomy" id="100452"/>
    <lineage>
        <taxon>Eukaryota</taxon>
        <taxon>Metazoa</taxon>
        <taxon>Spiralia</taxon>
        <taxon>Lophotrochozoa</taxon>
        <taxon>Mollusca</taxon>
        <taxon>Gastropoda</taxon>
        <taxon>Heterobranchia</taxon>
        <taxon>Euthyneura</taxon>
        <taxon>Panpulmonata</taxon>
        <taxon>Eupulmonata</taxon>
        <taxon>Stylommatophora</taxon>
        <taxon>Helicina</taxon>
        <taxon>Helicoidea</taxon>
        <taxon>Geomitridae</taxon>
        <taxon>Candidula</taxon>
    </lineage>
</organism>
<dbReference type="Gene3D" id="3.40.30.10">
    <property type="entry name" value="Glutaredoxin"/>
    <property type="match status" value="1"/>
</dbReference>
<proteinExistence type="predicted"/>
<keyword evidence="3" id="KW-1185">Reference proteome</keyword>
<dbReference type="PANTHER" id="PTHR45672">
    <property type="entry name" value="PROTEIN DISULFIDE-ISOMERASE C17H9.14C-RELATED"/>
    <property type="match status" value="1"/>
</dbReference>
<evidence type="ECO:0000313" key="3">
    <source>
        <dbReference type="Proteomes" id="UP000678393"/>
    </source>
</evidence>
<dbReference type="InterPro" id="IPR036249">
    <property type="entry name" value="Thioredoxin-like_sf"/>
</dbReference>
<evidence type="ECO:0000259" key="1">
    <source>
        <dbReference type="PROSITE" id="PS51352"/>
    </source>
</evidence>
<sequence>MYRALYGDEADEMASRFSAKQNDSGVIPFLDSRSIKPLSSANFSQILGKKDSVALVMFYDPECIYCQSAKPHFLKAAKTAEAKNRVFATVDCSQEEQLCALEHVKDYPTFKLFVGGKFLARYNQTPNFTTMRNFVENAPLTNNVDDFRYRNEQKTDVKFVQGGQKQKQEL</sequence>
<dbReference type="EMBL" id="CAJHNH020002610">
    <property type="protein sequence ID" value="CAG5127204.1"/>
    <property type="molecule type" value="Genomic_DNA"/>
</dbReference>
<dbReference type="GO" id="GO:0003756">
    <property type="term" value="F:protein disulfide isomerase activity"/>
    <property type="evidence" value="ECO:0007669"/>
    <property type="project" value="TreeGrafter"/>
</dbReference>
<reference evidence="2" key="1">
    <citation type="submission" date="2021-04" db="EMBL/GenBank/DDBJ databases">
        <authorList>
            <consortium name="Molecular Ecology Group"/>
        </authorList>
    </citation>
    <scope>NUCLEOTIDE SEQUENCE</scope>
</reference>
<name>A0A8S3ZCD9_9EUPU</name>
<dbReference type="PANTHER" id="PTHR45672:SF2">
    <property type="entry name" value="PROTEIN DISULFIDE-ISOMERASE A5"/>
    <property type="match status" value="1"/>
</dbReference>
<dbReference type="GO" id="GO:0005783">
    <property type="term" value="C:endoplasmic reticulum"/>
    <property type="evidence" value="ECO:0007669"/>
    <property type="project" value="TreeGrafter"/>
</dbReference>
<comment type="caution">
    <text evidence="2">The sequence shown here is derived from an EMBL/GenBank/DDBJ whole genome shotgun (WGS) entry which is preliminary data.</text>
</comment>
<dbReference type="OrthoDB" id="427280at2759"/>
<gene>
    <name evidence="2" type="ORF">CUNI_LOCUS12762</name>
</gene>
<dbReference type="Proteomes" id="UP000678393">
    <property type="component" value="Unassembled WGS sequence"/>
</dbReference>
<dbReference type="PROSITE" id="PS51352">
    <property type="entry name" value="THIOREDOXIN_2"/>
    <property type="match status" value="1"/>
</dbReference>
<dbReference type="InterPro" id="IPR013766">
    <property type="entry name" value="Thioredoxin_domain"/>
</dbReference>
<accession>A0A8S3ZCD9</accession>
<dbReference type="CDD" id="cd02961">
    <property type="entry name" value="PDI_a_family"/>
    <property type="match status" value="1"/>
</dbReference>
<dbReference type="SUPFAM" id="SSF52833">
    <property type="entry name" value="Thioredoxin-like"/>
    <property type="match status" value="1"/>
</dbReference>